<evidence type="ECO:0000313" key="2">
    <source>
        <dbReference type="EMBL" id="KAF5812174.1"/>
    </source>
</evidence>
<dbReference type="GO" id="GO:0003682">
    <property type="term" value="F:chromatin binding"/>
    <property type="evidence" value="ECO:0007669"/>
    <property type="project" value="InterPro"/>
</dbReference>
<dbReference type="EMBL" id="CM007893">
    <property type="protein sequence ID" value="OTG29826.1"/>
    <property type="molecule type" value="Genomic_DNA"/>
</dbReference>
<reference evidence="2 4" key="1">
    <citation type="journal article" date="2017" name="Nature">
        <title>The sunflower genome provides insights into oil metabolism, flowering and Asterid evolution.</title>
        <authorList>
            <person name="Badouin H."/>
            <person name="Gouzy J."/>
            <person name="Grassa C.J."/>
            <person name="Murat F."/>
            <person name="Staton S.E."/>
            <person name="Cottret L."/>
            <person name="Lelandais-Briere C."/>
            <person name="Owens G.L."/>
            <person name="Carrere S."/>
            <person name="Mayjonade B."/>
            <person name="Legrand L."/>
            <person name="Gill N."/>
            <person name="Kane N.C."/>
            <person name="Bowers J.E."/>
            <person name="Hubner S."/>
            <person name="Bellec A."/>
            <person name="Berard A."/>
            <person name="Berges H."/>
            <person name="Blanchet N."/>
            <person name="Boniface M.C."/>
            <person name="Brunel D."/>
            <person name="Catrice O."/>
            <person name="Chaidir N."/>
            <person name="Claudel C."/>
            <person name="Donnadieu C."/>
            <person name="Faraut T."/>
            <person name="Fievet G."/>
            <person name="Helmstetter N."/>
            <person name="King M."/>
            <person name="Knapp S.J."/>
            <person name="Lai Z."/>
            <person name="Le Paslier M.C."/>
            <person name="Lippi Y."/>
            <person name="Lorenzon L."/>
            <person name="Mandel J.R."/>
            <person name="Marage G."/>
            <person name="Marchand G."/>
            <person name="Marquand E."/>
            <person name="Bret-Mestries E."/>
            <person name="Morien E."/>
            <person name="Nambeesan S."/>
            <person name="Nguyen T."/>
            <person name="Pegot-Espagnet P."/>
            <person name="Pouilly N."/>
            <person name="Raftis F."/>
            <person name="Sallet E."/>
            <person name="Schiex T."/>
            <person name="Thomas J."/>
            <person name="Vandecasteele C."/>
            <person name="Vares D."/>
            <person name="Vear F."/>
            <person name="Vautrin S."/>
            <person name="Crespi M."/>
            <person name="Mangin B."/>
            <person name="Burke J.M."/>
            <person name="Salse J."/>
            <person name="Munos S."/>
            <person name="Vincourt P."/>
            <person name="Rieseberg L.H."/>
            <person name="Langlade N.B."/>
        </authorList>
    </citation>
    <scope>NUCLEOTIDE SEQUENCE [LARGE SCALE GENOMIC DNA]</scope>
    <source>
        <strain evidence="4">cv. SF193</strain>
        <tissue evidence="2">Leaves</tissue>
    </source>
</reference>
<keyword evidence="4" id="KW-1185">Reference proteome</keyword>
<evidence type="ECO:0000259" key="1">
    <source>
        <dbReference type="Pfam" id="PF16719"/>
    </source>
</evidence>
<gene>
    <name evidence="3" type="ORF">HannXRQ_Chr04g0126411</name>
    <name evidence="2" type="ORF">HanXRQr2_Chr04g0189591</name>
</gene>
<sequence>MAVSITDYNLEYRCSTDDAWYTCAVVLDDVNRNLRVKFRDFVQSFYDEVFSVANFSTHSEIEQFLLRFRPVSKPVEDYECSGIIQGMLVCAIYRNKDEALYFDAVVDAVRYKAHKPEECLCSYLLCWQHGPGNGNVTKSTIEDICLITDGAIHPKLIEFANLMKQQLKGASVQSQVFGSAGHSSHVGSSAELSDHDIDMGGVKTTGRHHYIMLENLEKDLCPLLMMDFIHEHTSITAESYVFPSLLAETYARGAIMVDSTTKLKRIYDFINNPNHIITSFSGRPWVLAEDDLRTGTFNANLHSLQPKYENYGTKNELKVVRLGTEEYRECKQQKDLFLEFRGHVNGLVKRLGMEEKKNRDLFSFCKL</sequence>
<dbReference type="OrthoDB" id="1866990at2759"/>
<dbReference type="Pfam" id="PF16719">
    <property type="entry name" value="SAWADEE"/>
    <property type="match status" value="1"/>
</dbReference>
<dbReference type="Gene3D" id="2.30.30.140">
    <property type="match status" value="1"/>
</dbReference>
<dbReference type="AlphaFoldDB" id="A0A251V3Z7"/>
<dbReference type="PANTHER" id="PTHR36384:SF1">
    <property type="entry name" value="SAWADEE PROTEIN"/>
    <property type="match status" value="1"/>
</dbReference>
<dbReference type="Gramene" id="mRNA:HanXRQr2_Chr04g0189591">
    <property type="protein sequence ID" value="mRNA:HanXRQr2_Chr04g0189591"/>
    <property type="gene ID" value="HanXRQr2_Chr04g0189591"/>
</dbReference>
<name>A0A251V3Z7_HELAN</name>
<evidence type="ECO:0000313" key="3">
    <source>
        <dbReference type="EMBL" id="OTG29826.1"/>
    </source>
</evidence>
<organism evidence="3 4">
    <name type="scientific">Helianthus annuus</name>
    <name type="common">Common sunflower</name>
    <dbReference type="NCBI Taxonomy" id="4232"/>
    <lineage>
        <taxon>Eukaryota</taxon>
        <taxon>Viridiplantae</taxon>
        <taxon>Streptophyta</taxon>
        <taxon>Embryophyta</taxon>
        <taxon>Tracheophyta</taxon>
        <taxon>Spermatophyta</taxon>
        <taxon>Magnoliopsida</taxon>
        <taxon>eudicotyledons</taxon>
        <taxon>Gunneridae</taxon>
        <taxon>Pentapetalae</taxon>
        <taxon>asterids</taxon>
        <taxon>campanulids</taxon>
        <taxon>Asterales</taxon>
        <taxon>Asteraceae</taxon>
        <taxon>Asteroideae</taxon>
        <taxon>Heliantheae alliance</taxon>
        <taxon>Heliantheae</taxon>
        <taxon>Helianthus</taxon>
    </lineage>
</organism>
<feature type="domain" description="SAWADEE" evidence="1">
    <location>
        <begin position="7"/>
        <end position="145"/>
    </location>
</feature>
<proteinExistence type="predicted"/>
<dbReference type="EMBL" id="MNCJ02000319">
    <property type="protein sequence ID" value="KAF5812174.1"/>
    <property type="molecule type" value="Genomic_DNA"/>
</dbReference>
<dbReference type="Proteomes" id="UP000215914">
    <property type="component" value="Chromosome 4"/>
</dbReference>
<dbReference type="InParanoid" id="A0A251V3Z7"/>
<protein>
    <submittedName>
        <fullName evidence="2 3">SAWADEE domain-containing protein</fullName>
    </submittedName>
</protein>
<dbReference type="PANTHER" id="PTHR36384">
    <property type="entry name" value="SAWADEE PROTEIN"/>
    <property type="match status" value="1"/>
</dbReference>
<accession>A0A251V3Z7</accession>
<dbReference type="InterPro" id="IPR032001">
    <property type="entry name" value="SAWADEE_dom"/>
</dbReference>
<dbReference type="OMA" id="PCPSYMP"/>
<evidence type="ECO:0000313" key="4">
    <source>
        <dbReference type="Proteomes" id="UP000215914"/>
    </source>
</evidence>
<reference evidence="2" key="3">
    <citation type="submission" date="2020-06" db="EMBL/GenBank/DDBJ databases">
        <title>Helianthus annuus Genome sequencing and assembly Release 2.</title>
        <authorList>
            <person name="Gouzy J."/>
            <person name="Langlade N."/>
            <person name="Munos S."/>
        </authorList>
    </citation>
    <scope>NUCLEOTIDE SEQUENCE</scope>
    <source>
        <tissue evidence="2">Leaves</tissue>
    </source>
</reference>
<reference evidence="3" key="2">
    <citation type="submission" date="2017-02" db="EMBL/GenBank/DDBJ databases">
        <title>Sunflower complete genome.</title>
        <authorList>
            <person name="Langlade N."/>
            <person name="Munos S."/>
        </authorList>
    </citation>
    <scope>NUCLEOTIDE SEQUENCE [LARGE SCALE GENOMIC DNA]</scope>
    <source>
        <tissue evidence="3">Leaves</tissue>
    </source>
</reference>